<dbReference type="RefSeq" id="WP_091227448.1">
    <property type="nucleotide sequence ID" value="NZ_FNBG01000004.1"/>
</dbReference>
<evidence type="ECO:0000313" key="2">
    <source>
        <dbReference type="Proteomes" id="UP000198972"/>
    </source>
</evidence>
<sequence length="616" mass="69654">MSNTLLMELNEEIRRLYIAGSDLAAGDYRLKRLLPSFQQLGERAPVFKKLGEGIHALIETGNCSGADSALQLQDVNLLLQSVLRTQGKGAAEGETLPIRTEPLLLQTRLSYRKLSAVRAALTTRGGGRYEVIQDAYREGLFQDLRLVPLAIGALNDPYAEIAELAMNEILPSYGGTIVPHLLNSFQPEGGKLESRKLTVIAKSGGDDVLNVIYKAAVSGSDEVRTTAIRLLGGHLEYEQALLDWSRDKKKGIREAAYEALADSGWNSAAGRLYEASLGKDSDLVNPSLARCHSVLLTEKLTEDFSSLLKSQQEALGDKQQRDELWTQVKRYLWSLHHKESPELEALYLDVLRHYDLYMFKLDWVFVANEAMNYMKKVDSEEIRRLIEACAELDLIHYAKSSSYTRETFIKVRPILSAKRLYEEYVKVLVEGANASALSNSSKNGKRLLETIEDQVVSRNYRAYTQVWAYGEKTGYNYHVKMLPQEEIAASWDSRWLDHFIEWDHLALVSAFARPDHPQAASYLLGKLQTSPEFRNRFANLTVMGLVRAGVKEDVLQEAIVRAMEDERNTECTEIEPYLFEQLCRLPASYAERISAVLPKFKANAEEQIEYILKNMR</sequence>
<gene>
    <name evidence="1" type="ORF">SAMN04488542_10477</name>
</gene>
<dbReference type="STRING" id="670482.SAMN04488542_10477"/>
<dbReference type="AlphaFoldDB" id="A0A1G7HAL7"/>
<dbReference type="Gene3D" id="1.25.10.10">
    <property type="entry name" value="Leucine-rich Repeat Variant"/>
    <property type="match status" value="1"/>
</dbReference>
<protein>
    <recommendedName>
        <fullName evidence="3">HEAT repeat-containing protein</fullName>
    </recommendedName>
</protein>
<evidence type="ECO:0008006" key="3">
    <source>
        <dbReference type="Google" id="ProtNLM"/>
    </source>
</evidence>
<organism evidence="1 2">
    <name type="scientific">Fontibacillus panacisegetis</name>
    <dbReference type="NCBI Taxonomy" id="670482"/>
    <lineage>
        <taxon>Bacteria</taxon>
        <taxon>Bacillati</taxon>
        <taxon>Bacillota</taxon>
        <taxon>Bacilli</taxon>
        <taxon>Bacillales</taxon>
        <taxon>Paenibacillaceae</taxon>
        <taxon>Fontibacillus</taxon>
    </lineage>
</organism>
<dbReference type="Proteomes" id="UP000198972">
    <property type="component" value="Unassembled WGS sequence"/>
</dbReference>
<name>A0A1G7HAL7_9BACL</name>
<accession>A0A1G7HAL7</accession>
<keyword evidence="2" id="KW-1185">Reference proteome</keyword>
<dbReference type="InterPro" id="IPR011989">
    <property type="entry name" value="ARM-like"/>
</dbReference>
<reference evidence="1 2" key="1">
    <citation type="submission" date="2016-10" db="EMBL/GenBank/DDBJ databases">
        <authorList>
            <person name="de Groot N.N."/>
        </authorList>
    </citation>
    <scope>NUCLEOTIDE SEQUENCE [LARGE SCALE GENOMIC DNA]</scope>
    <source>
        <strain evidence="1 2">DSM 28129</strain>
    </source>
</reference>
<dbReference type="SUPFAM" id="SSF48371">
    <property type="entry name" value="ARM repeat"/>
    <property type="match status" value="1"/>
</dbReference>
<proteinExistence type="predicted"/>
<dbReference type="InterPro" id="IPR016024">
    <property type="entry name" value="ARM-type_fold"/>
</dbReference>
<evidence type="ECO:0000313" key="1">
    <source>
        <dbReference type="EMBL" id="SDE97363.1"/>
    </source>
</evidence>
<dbReference type="OrthoDB" id="83685at2"/>
<dbReference type="EMBL" id="FNBG01000004">
    <property type="protein sequence ID" value="SDE97363.1"/>
    <property type="molecule type" value="Genomic_DNA"/>
</dbReference>